<name>A0A3S0X715_9MICO</name>
<dbReference type="InterPro" id="IPR012338">
    <property type="entry name" value="Beta-lactam/transpept-like"/>
</dbReference>
<dbReference type="Pfam" id="PF03717">
    <property type="entry name" value="PBP_dimer"/>
    <property type="match status" value="1"/>
</dbReference>
<dbReference type="Gene3D" id="3.90.1310.10">
    <property type="entry name" value="Penicillin-binding protein 2a (Domain 2)"/>
    <property type="match status" value="1"/>
</dbReference>
<evidence type="ECO:0000313" key="7">
    <source>
        <dbReference type="Proteomes" id="UP000274909"/>
    </source>
</evidence>
<dbReference type="InterPro" id="IPR005311">
    <property type="entry name" value="PBP_dimer"/>
</dbReference>
<dbReference type="InterPro" id="IPR050515">
    <property type="entry name" value="Beta-lactam/transpept"/>
</dbReference>
<evidence type="ECO:0000313" key="6">
    <source>
        <dbReference type="EMBL" id="RUR00820.1"/>
    </source>
</evidence>
<keyword evidence="3" id="KW-0472">Membrane</keyword>
<dbReference type="Pfam" id="PF00905">
    <property type="entry name" value="Transpeptidase"/>
    <property type="match status" value="1"/>
</dbReference>
<dbReference type="InterPro" id="IPR036138">
    <property type="entry name" value="PBP_dimer_sf"/>
</dbReference>
<dbReference type="OrthoDB" id="9789078at2"/>
<proteinExistence type="inferred from homology"/>
<protein>
    <submittedName>
        <fullName evidence="6">Penicillin-binding protein 2</fullName>
    </submittedName>
</protein>
<dbReference type="RefSeq" id="WP_127047658.1">
    <property type="nucleotide sequence ID" value="NZ_RZGZ01000002.1"/>
</dbReference>
<dbReference type="EMBL" id="RZGZ01000002">
    <property type="protein sequence ID" value="RUR00820.1"/>
    <property type="molecule type" value="Genomic_DNA"/>
</dbReference>
<dbReference type="AlphaFoldDB" id="A0A3S0X715"/>
<dbReference type="PANTHER" id="PTHR30627">
    <property type="entry name" value="PEPTIDOGLYCAN D,D-TRANSPEPTIDASE"/>
    <property type="match status" value="1"/>
</dbReference>
<evidence type="ECO:0000256" key="2">
    <source>
        <dbReference type="ARBA" id="ARBA00007171"/>
    </source>
</evidence>
<accession>A0A3S0X715</accession>
<sequence>MPHHTRSSRRRMALAIVCILAVVGAFVVRLVDIQVVQADQLRLVASSKTASQSTVYGTRGEIVDTNGNVLAGSVMRYDITMDPSNVADFERTTADGEKMDVTVEQAAGDIGAITGQTSEEILALVASALEDNPDSTFAYVQRYVDVDAYQELRALKIPWLYSQKHPGRIYPNGAVAGNLLGFVGSDGTPLQGLEQSQNDCLGSIDGTQTFNRGKDGVILPGSTETVVDAKDGGTLKLTIDRDLQWFAQQRLAEQVDAMGADSGTVTIEEVGTGKLRAVAQYPSVDPGNVGGTEEYFRQALSFTAPFEPGSTFKALTAAMLLDSGKATPSTKVVADGWYYPTNGARIKDSSSHGPLKLTLTGVLAESSNTGISQLGEALSPQERYDYLKKFGIGDATSIGFDAESSGLLAQPGDWDNQTYYATMFGQGLSATPIQIARAYQTLANGGVTVEPTLIEGCQNADGTVTEAAAPESERVVSESAADQVVQMLESVVTDGHFGDSLQIPGYRVAAKSGTAEQGDGAGGLKDTYVVSMTGMAPAEDPQYVVSVHISNPTKIRSSAAAAPTFQQIMTQVLKTYRVEPSTEPSPDLPTTY</sequence>
<evidence type="ECO:0000259" key="4">
    <source>
        <dbReference type="Pfam" id="PF00905"/>
    </source>
</evidence>
<dbReference type="GO" id="GO:0005886">
    <property type="term" value="C:plasma membrane"/>
    <property type="evidence" value="ECO:0007669"/>
    <property type="project" value="TreeGrafter"/>
</dbReference>
<organism evidence="6 7">
    <name type="scientific">Labedella endophytica</name>
    <dbReference type="NCBI Taxonomy" id="1523160"/>
    <lineage>
        <taxon>Bacteria</taxon>
        <taxon>Bacillati</taxon>
        <taxon>Actinomycetota</taxon>
        <taxon>Actinomycetes</taxon>
        <taxon>Micrococcales</taxon>
        <taxon>Microbacteriaceae</taxon>
        <taxon>Labedella</taxon>
    </lineage>
</organism>
<dbReference type="GO" id="GO:0071555">
    <property type="term" value="P:cell wall organization"/>
    <property type="evidence" value="ECO:0007669"/>
    <property type="project" value="TreeGrafter"/>
</dbReference>
<comment type="subcellular location">
    <subcellularLocation>
        <location evidence="1">Membrane</location>
    </subcellularLocation>
</comment>
<keyword evidence="7" id="KW-1185">Reference proteome</keyword>
<comment type="caution">
    <text evidence="6">The sequence shown here is derived from an EMBL/GenBank/DDBJ whole genome shotgun (WGS) entry which is preliminary data.</text>
</comment>
<dbReference type="SUPFAM" id="SSF56601">
    <property type="entry name" value="beta-lactamase/transpeptidase-like"/>
    <property type="match status" value="1"/>
</dbReference>
<dbReference type="Gene3D" id="3.40.710.10">
    <property type="entry name" value="DD-peptidase/beta-lactamase superfamily"/>
    <property type="match status" value="1"/>
</dbReference>
<dbReference type="Gene3D" id="3.30.450.330">
    <property type="match status" value="1"/>
</dbReference>
<gene>
    <name evidence="6" type="ORF">ELQ94_04505</name>
</gene>
<dbReference type="GO" id="GO:0008658">
    <property type="term" value="F:penicillin binding"/>
    <property type="evidence" value="ECO:0007669"/>
    <property type="project" value="InterPro"/>
</dbReference>
<reference evidence="6 7" key="1">
    <citation type="submission" date="2018-12" db="EMBL/GenBank/DDBJ databases">
        <authorList>
            <person name="Li F."/>
        </authorList>
    </citation>
    <scope>NUCLEOTIDE SEQUENCE [LARGE SCALE GENOMIC DNA]</scope>
    <source>
        <strain evidence="6 7">EGI 6500705</strain>
    </source>
</reference>
<dbReference type="PANTHER" id="PTHR30627:SF1">
    <property type="entry name" value="PEPTIDOGLYCAN D,D-TRANSPEPTIDASE FTSI"/>
    <property type="match status" value="1"/>
</dbReference>
<evidence type="ECO:0000256" key="1">
    <source>
        <dbReference type="ARBA" id="ARBA00004370"/>
    </source>
</evidence>
<feature type="domain" description="Penicillin-binding protein transpeptidase" evidence="4">
    <location>
        <begin position="263"/>
        <end position="569"/>
    </location>
</feature>
<evidence type="ECO:0000256" key="3">
    <source>
        <dbReference type="ARBA" id="ARBA00023136"/>
    </source>
</evidence>
<dbReference type="Proteomes" id="UP000274909">
    <property type="component" value="Unassembled WGS sequence"/>
</dbReference>
<feature type="domain" description="Penicillin-binding protein dimerisation" evidence="5">
    <location>
        <begin position="55"/>
        <end position="199"/>
    </location>
</feature>
<dbReference type="SUPFAM" id="SSF56519">
    <property type="entry name" value="Penicillin binding protein dimerisation domain"/>
    <property type="match status" value="1"/>
</dbReference>
<dbReference type="InterPro" id="IPR001460">
    <property type="entry name" value="PCN-bd_Tpept"/>
</dbReference>
<evidence type="ECO:0000259" key="5">
    <source>
        <dbReference type="Pfam" id="PF03717"/>
    </source>
</evidence>
<comment type="similarity">
    <text evidence="2">Belongs to the transpeptidase family.</text>
</comment>